<keyword evidence="6 9" id="KW-1133">Transmembrane helix</keyword>
<feature type="domain" description="SecDF P1 head subdomain" evidence="13">
    <location>
        <begin position="303"/>
        <end position="433"/>
    </location>
</feature>
<evidence type="ECO:0000256" key="6">
    <source>
        <dbReference type="ARBA" id="ARBA00022989"/>
    </source>
</evidence>
<dbReference type="Pfam" id="PF22599">
    <property type="entry name" value="SecDF_P1_head"/>
    <property type="match status" value="1"/>
</dbReference>
<keyword evidence="7 9" id="KW-0811">Translocation</keyword>
<feature type="transmembrane region" description="Helical" evidence="9">
    <location>
        <begin position="508"/>
        <end position="529"/>
    </location>
</feature>
<dbReference type="Pfam" id="PF07549">
    <property type="entry name" value="Sec_GG"/>
    <property type="match status" value="1"/>
</dbReference>
<dbReference type="PANTHER" id="PTHR30081">
    <property type="entry name" value="PROTEIN-EXPORT MEMBRANE PROTEIN SEC"/>
    <property type="match status" value="1"/>
</dbReference>
<dbReference type="InterPro" id="IPR005791">
    <property type="entry name" value="SecD"/>
</dbReference>
<evidence type="ECO:0000256" key="5">
    <source>
        <dbReference type="ARBA" id="ARBA00022927"/>
    </source>
</evidence>
<feature type="domain" description="SecD export protein N-terminal TM" evidence="11">
    <location>
        <begin position="1"/>
        <end position="102"/>
    </location>
</feature>
<name>A0ABV2ABA7_9GAMM</name>
<gene>
    <name evidence="9 14" type="primary">secD</name>
    <name evidence="14" type="ORF">ABSH63_11050</name>
</gene>
<keyword evidence="5 9" id="KW-0653">Protein transport</keyword>
<comment type="subcellular location">
    <subcellularLocation>
        <location evidence="1 9">Cell membrane</location>
        <topology evidence="1 9">Multi-pass membrane protein</topology>
    </subcellularLocation>
</comment>
<dbReference type="Gene3D" id="3.30.70.3400">
    <property type="match status" value="2"/>
</dbReference>
<feature type="domain" description="Protein export membrane protein SecD/SecF C-terminal" evidence="10">
    <location>
        <begin position="436"/>
        <end position="603"/>
    </location>
</feature>
<evidence type="ECO:0000313" key="14">
    <source>
        <dbReference type="EMBL" id="MES0874538.1"/>
    </source>
</evidence>
<keyword evidence="4 9" id="KW-0812">Transmembrane</keyword>
<dbReference type="PANTHER" id="PTHR30081:SF1">
    <property type="entry name" value="PROTEIN TRANSLOCASE SUBUNIT SECD"/>
    <property type="match status" value="1"/>
</dbReference>
<dbReference type="SUPFAM" id="SSF82866">
    <property type="entry name" value="Multidrug efflux transporter AcrB transmembrane domain"/>
    <property type="match status" value="1"/>
</dbReference>
<evidence type="ECO:0000259" key="12">
    <source>
        <dbReference type="Pfam" id="PF21760"/>
    </source>
</evidence>
<dbReference type="InterPro" id="IPR048631">
    <property type="entry name" value="SecD_1st"/>
</dbReference>
<evidence type="ECO:0000256" key="7">
    <source>
        <dbReference type="ARBA" id="ARBA00023010"/>
    </source>
</evidence>
<feature type="transmembrane region" description="Helical" evidence="9">
    <location>
        <begin position="457"/>
        <end position="476"/>
    </location>
</feature>
<dbReference type="Gene3D" id="1.20.1640.10">
    <property type="entry name" value="Multidrug efflux transporter AcrB transmembrane domain"/>
    <property type="match status" value="1"/>
</dbReference>
<evidence type="ECO:0000256" key="1">
    <source>
        <dbReference type="ARBA" id="ARBA00004651"/>
    </source>
</evidence>
<dbReference type="InterPro" id="IPR022646">
    <property type="entry name" value="SecD/SecF_CS"/>
</dbReference>
<dbReference type="Proteomes" id="UP001465331">
    <property type="component" value="Unassembled WGS sequence"/>
</dbReference>
<proteinExistence type="inferred from homology"/>
<dbReference type="InterPro" id="IPR022813">
    <property type="entry name" value="SecD/SecF_arch_bac"/>
</dbReference>
<dbReference type="Pfam" id="PF02355">
    <property type="entry name" value="SecD_SecF_C"/>
    <property type="match status" value="1"/>
</dbReference>
<accession>A0ABV2ABA7</accession>
<evidence type="ECO:0000256" key="9">
    <source>
        <dbReference type="HAMAP-Rule" id="MF_01463"/>
    </source>
</evidence>
<dbReference type="EMBL" id="JBEPIJ010000012">
    <property type="protein sequence ID" value="MES0874538.1"/>
    <property type="molecule type" value="Genomic_DNA"/>
</dbReference>
<dbReference type="NCBIfam" id="TIGR00916">
    <property type="entry name" value="2A0604s01"/>
    <property type="match status" value="1"/>
</dbReference>
<evidence type="ECO:0000313" key="15">
    <source>
        <dbReference type="Proteomes" id="UP001465331"/>
    </source>
</evidence>
<dbReference type="InterPro" id="IPR027398">
    <property type="entry name" value="SecD-TM"/>
</dbReference>
<keyword evidence="3 9" id="KW-1003">Cell membrane</keyword>
<dbReference type="Pfam" id="PF21760">
    <property type="entry name" value="SecD_1st"/>
    <property type="match status" value="1"/>
</dbReference>
<feature type="transmembrane region" description="Helical" evidence="9">
    <location>
        <begin position="550"/>
        <end position="572"/>
    </location>
</feature>
<comment type="subunit">
    <text evidence="9">Forms a complex with SecF. Part of the essential Sec protein translocation apparatus which comprises SecA, SecYEG and auxiliary proteins SecDF-YajC and YidC.</text>
</comment>
<dbReference type="NCBIfam" id="TIGR01129">
    <property type="entry name" value="secD"/>
    <property type="match status" value="1"/>
</dbReference>
<evidence type="ECO:0000256" key="8">
    <source>
        <dbReference type="ARBA" id="ARBA00023136"/>
    </source>
</evidence>
<evidence type="ECO:0000256" key="3">
    <source>
        <dbReference type="ARBA" id="ARBA00022475"/>
    </source>
</evidence>
<comment type="similarity">
    <text evidence="9">Belongs to the SecD/SecF family. SecD subfamily.</text>
</comment>
<keyword evidence="2 9" id="KW-0813">Transport</keyword>
<dbReference type="Gene3D" id="3.30.1360.200">
    <property type="match status" value="1"/>
</dbReference>
<reference evidence="14 15" key="1">
    <citation type="submission" date="2024-06" db="EMBL/GenBank/DDBJ databases">
        <authorList>
            <person name="Li Z."/>
            <person name="Jiang Y."/>
        </authorList>
    </citation>
    <scope>NUCLEOTIDE SEQUENCE [LARGE SCALE GENOMIC DNA]</scope>
    <source>
        <strain evidence="14 15">HSW-8</strain>
    </source>
</reference>
<feature type="transmembrane region" description="Helical" evidence="9">
    <location>
        <begin position="578"/>
        <end position="602"/>
    </location>
</feature>
<organism evidence="14 15">
    <name type="scientific">Sinimarinibacterium thermocellulolyticum</name>
    <dbReference type="NCBI Taxonomy" id="3170016"/>
    <lineage>
        <taxon>Bacteria</taxon>
        <taxon>Pseudomonadati</taxon>
        <taxon>Pseudomonadota</taxon>
        <taxon>Gammaproteobacteria</taxon>
        <taxon>Nevskiales</taxon>
        <taxon>Nevskiaceae</taxon>
        <taxon>Sinimarinibacterium</taxon>
    </lineage>
</organism>
<dbReference type="InterPro" id="IPR055344">
    <property type="entry name" value="SecD_SecF_C_bact"/>
</dbReference>
<evidence type="ECO:0000256" key="2">
    <source>
        <dbReference type="ARBA" id="ARBA00022448"/>
    </source>
</evidence>
<keyword evidence="15" id="KW-1185">Reference proteome</keyword>
<keyword evidence="8 9" id="KW-0472">Membrane</keyword>
<comment type="caution">
    <text evidence="14">The sequence shown here is derived from an EMBL/GenBank/DDBJ whole genome shotgun (WGS) entry which is preliminary data.</text>
</comment>
<feature type="domain" description="Protein translocase subunit SecDF P1" evidence="12">
    <location>
        <begin position="227"/>
        <end position="285"/>
    </location>
</feature>
<evidence type="ECO:0000256" key="4">
    <source>
        <dbReference type="ARBA" id="ARBA00022692"/>
    </source>
</evidence>
<dbReference type="Pfam" id="PF13721">
    <property type="entry name" value="SecD-TM1"/>
    <property type="match status" value="1"/>
</dbReference>
<comment type="function">
    <text evidence="9">Part of the Sec protein translocase complex. Interacts with the SecYEG preprotein conducting channel. SecDF uses the proton motive force (PMF) to complete protein translocation after the ATP-dependent function of SecA.</text>
</comment>
<sequence>MKPFPLWKYLVLIASAIFGVLFAAPNLYGDDPAVQISMANGDVPPPTLGEQIERVLGEAGIRALSNGAEEGRWIVRLEDESVQLAAADALRRELGRGFVVALNLLPKTPQWLRDLGAKPMNLGLDLRGGVHFLLEVDVEDVRKRAVERIVEDVPALLRKQNIRYSARRQVGDAGVLEFANAERLEAARRAIAKDFPEYDLSVPPDAPLSLQVRLSEAETKRIVDFAVQQNLTTLRNRVNQLGVAEPLVQRQGADRIVVQLPGVQDTTRVKELLGATATLEYRAVAEEDPYTAASTGIVPVGTELFYTRDGKRPVLLKREVIAGGDNLVDAAATVDENGGPAVSVTLDGPGAKRMFAFTEKNVGKPMAVLYKEREVVTNYNAKGEPIREQREIKEVISIASIRGVFGKRFQTTGLSSKEAHDLALLLKAGALAAPVVIVEERTIGPSMGADNIERGQLAALIGFLAVVVFMAVYYRLFGLIADLALFLNLVLLVAAMSLIQATLTMPGIAGIVLTLGMAVDANVLIYERIREELARGSAPLAAIDAGYDRAFLTIADSQITTLIAAVVLFAIGSGPVKGFAVTLTLGIATSMFTAIIGTRAIIHLIYRGKTRLRDLPV</sequence>
<dbReference type="HAMAP" id="MF_01463_B">
    <property type="entry name" value="SecD_B"/>
    <property type="match status" value="1"/>
</dbReference>
<dbReference type="InterPro" id="IPR048634">
    <property type="entry name" value="SecD_SecF_C"/>
</dbReference>
<evidence type="ECO:0000259" key="10">
    <source>
        <dbReference type="Pfam" id="PF02355"/>
    </source>
</evidence>
<comment type="caution">
    <text evidence="9">Lacks conserved residue(s) required for the propagation of feature annotation.</text>
</comment>
<feature type="transmembrane region" description="Helical" evidence="9">
    <location>
        <begin position="483"/>
        <end position="502"/>
    </location>
</feature>
<evidence type="ECO:0000259" key="13">
    <source>
        <dbReference type="Pfam" id="PF22599"/>
    </source>
</evidence>
<dbReference type="InterPro" id="IPR054384">
    <property type="entry name" value="SecDF_P1_head"/>
</dbReference>
<protein>
    <recommendedName>
        <fullName evidence="9">Protein translocase subunit SecD</fullName>
    </recommendedName>
</protein>
<dbReference type="RefSeq" id="WP_352889773.1">
    <property type="nucleotide sequence ID" value="NZ_JBEPIJ010000012.1"/>
</dbReference>
<evidence type="ECO:0000259" key="11">
    <source>
        <dbReference type="Pfam" id="PF13721"/>
    </source>
</evidence>